<accession>A0A6P0HCG7</accession>
<evidence type="ECO:0000256" key="3">
    <source>
        <dbReference type="ARBA" id="ARBA00022448"/>
    </source>
</evidence>
<proteinExistence type="inferred from homology"/>
<dbReference type="Proteomes" id="UP000468828">
    <property type="component" value="Unassembled WGS sequence"/>
</dbReference>
<evidence type="ECO:0000313" key="12">
    <source>
        <dbReference type="EMBL" id="NEN53422.1"/>
    </source>
</evidence>
<sequence>MSGGHSHDHGAGAAGTGDHRRRLAIVLGITTTVLVVEIIGALVSGSLALLADAGHMLTDAAGLTIALIAANLALRPATPTRTWGYRRAEVLGATLQAAVLLAVGVFVFVEGIRRLFEPPEVGSTAMVVFGVIGLAGNLISMLVLTRGRGANVNMRAAFLEVVNDALGSVAVLLAALIIALTGWLQADAVVSLLIALLIIPRTLKLLRETVSVLLEGTPPGLDLDEVRTHLLAQPHVLDVHDLHASQITSELPVLTAHVVIDESCFQDGHAPRVLDQLQSCLVGHFPVSVEHSTIQLEPASHAGHEHPAHQ</sequence>
<dbReference type="GO" id="GO:0005886">
    <property type="term" value="C:plasma membrane"/>
    <property type="evidence" value="ECO:0007669"/>
    <property type="project" value="TreeGrafter"/>
</dbReference>
<evidence type="ECO:0000259" key="9">
    <source>
        <dbReference type="Pfam" id="PF01545"/>
    </source>
</evidence>
<keyword evidence="4 8" id="KW-0812">Transmembrane</keyword>
<comment type="caution">
    <text evidence="12">The sequence shown here is derived from an EMBL/GenBank/DDBJ whole genome shotgun (WGS) entry which is preliminary data.</text>
</comment>
<keyword evidence="3" id="KW-0813">Transport</keyword>
<evidence type="ECO:0000256" key="5">
    <source>
        <dbReference type="ARBA" id="ARBA00022989"/>
    </source>
</evidence>
<comment type="similarity">
    <text evidence="2">Belongs to the cation diffusion facilitator (CDF) transporter (TC 2.A.4) family. SLC30A subfamily.</text>
</comment>
<dbReference type="RefSeq" id="WP_163613212.1">
    <property type="nucleotide sequence ID" value="NZ_JAAGWB010000069.1"/>
</dbReference>
<dbReference type="NCBIfam" id="TIGR01297">
    <property type="entry name" value="CDF"/>
    <property type="match status" value="1"/>
</dbReference>
<dbReference type="Pfam" id="PF01545">
    <property type="entry name" value="Cation_efflux"/>
    <property type="match status" value="1"/>
</dbReference>
<comment type="subcellular location">
    <subcellularLocation>
        <location evidence="1">Membrane</location>
        <topology evidence="1">Multi-pass membrane protein</topology>
    </subcellularLocation>
</comment>
<dbReference type="Proteomes" id="UP000471152">
    <property type="component" value="Unassembled WGS sequence"/>
</dbReference>
<dbReference type="InterPro" id="IPR002524">
    <property type="entry name" value="Cation_efflux"/>
</dbReference>
<keyword evidence="7 8" id="KW-0472">Membrane</keyword>
<evidence type="ECO:0000256" key="1">
    <source>
        <dbReference type="ARBA" id="ARBA00004141"/>
    </source>
</evidence>
<evidence type="ECO:0000313" key="14">
    <source>
        <dbReference type="Proteomes" id="UP000471152"/>
    </source>
</evidence>
<reference evidence="12 14" key="2">
    <citation type="submission" date="2020-02" db="EMBL/GenBank/DDBJ databases">
        <title>The WGS of Modestobacter muralis DSM 100205.</title>
        <authorList>
            <person name="Jiang Z."/>
        </authorList>
    </citation>
    <scope>NUCLEOTIDE SEQUENCE [LARGE SCALE GENOMIC DNA]</scope>
    <source>
        <strain evidence="12 14">DSM 100205</strain>
    </source>
</reference>
<feature type="transmembrane region" description="Helical" evidence="8">
    <location>
        <begin position="156"/>
        <end position="177"/>
    </location>
</feature>
<dbReference type="AlphaFoldDB" id="A0A6P0HCG7"/>
<feature type="transmembrane region" description="Helical" evidence="8">
    <location>
        <begin position="90"/>
        <end position="109"/>
    </location>
</feature>
<organism evidence="12 14">
    <name type="scientific">Modestobacter muralis</name>
    <dbReference type="NCBI Taxonomy" id="1608614"/>
    <lineage>
        <taxon>Bacteria</taxon>
        <taxon>Bacillati</taxon>
        <taxon>Actinomycetota</taxon>
        <taxon>Actinomycetes</taxon>
        <taxon>Geodermatophilales</taxon>
        <taxon>Geodermatophilaceae</taxon>
        <taxon>Modestobacter</taxon>
    </lineage>
</organism>
<dbReference type="EMBL" id="JAAGWH010000066">
    <property type="protein sequence ID" value="NEK96522.1"/>
    <property type="molecule type" value="Genomic_DNA"/>
</dbReference>
<feature type="transmembrane region" description="Helical" evidence="8">
    <location>
        <begin position="23"/>
        <end position="48"/>
    </location>
</feature>
<dbReference type="Gene3D" id="1.20.1510.10">
    <property type="entry name" value="Cation efflux protein transmembrane domain"/>
    <property type="match status" value="1"/>
</dbReference>
<dbReference type="GO" id="GO:0005385">
    <property type="term" value="F:zinc ion transmembrane transporter activity"/>
    <property type="evidence" value="ECO:0007669"/>
    <property type="project" value="TreeGrafter"/>
</dbReference>
<name>A0A6P0HCG7_9ACTN</name>
<feature type="domain" description="Cation efflux protein transmembrane" evidence="9">
    <location>
        <begin position="25"/>
        <end position="214"/>
    </location>
</feature>
<dbReference type="SUPFAM" id="SSF160240">
    <property type="entry name" value="Cation efflux protein cytoplasmic domain-like"/>
    <property type="match status" value="1"/>
</dbReference>
<evidence type="ECO:0000256" key="2">
    <source>
        <dbReference type="ARBA" id="ARBA00008873"/>
    </source>
</evidence>
<feature type="transmembrane region" description="Helical" evidence="8">
    <location>
        <begin position="121"/>
        <end position="144"/>
    </location>
</feature>
<dbReference type="PANTHER" id="PTHR11562">
    <property type="entry name" value="CATION EFFLUX PROTEIN/ ZINC TRANSPORTER"/>
    <property type="match status" value="1"/>
</dbReference>
<evidence type="ECO:0000256" key="6">
    <source>
        <dbReference type="ARBA" id="ARBA00023065"/>
    </source>
</evidence>
<keyword evidence="6" id="KW-0406">Ion transport</keyword>
<evidence type="ECO:0000256" key="8">
    <source>
        <dbReference type="SAM" id="Phobius"/>
    </source>
</evidence>
<dbReference type="InterPro" id="IPR027469">
    <property type="entry name" value="Cation_efflux_TMD_sf"/>
</dbReference>
<protein>
    <submittedName>
        <fullName evidence="12">Cation transporter</fullName>
    </submittedName>
</protein>
<feature type="transmembrane region" description="Helical" evidence="8">
    <location>
        <begin position="60"/>
        <end position="78"/>
    </location>
</feature>
<feature type="domain" description="Cation efflux protein cytoplasmic" evidence="10">
    <location>
        <begin position="218"/>
        <end position="298"/>
    </location>
</feature>
<dbReference type="InterPro" id="IPR027470">
    <property type="entry name" value="Cation_efflux_CTD"/>
</dbReference>
<evidence type="ECO:0000313" key="11">
    <source>
        <dbReference type="EMBL" id="NEK96522.1"/>
    </source>
</evidence>
<dbReference type="InterPro" id="IPR058533">
    <property type="entry name" value="Cation_efflux_TM"/>
</dbReference>
<dbReference type="InterPro" id="IPR036837">
    <property type="entry name" value="Cation_efflux_CTD_sf"/>
</dbReference>
<reference evidence="11 13" key="1">
    <citation type="submission" date="2020-01" db="EMBL/GenBank/DDBJ databases">
        <title>the WGS Modestobacter muralis CPCC 204518.</title>
        <authorList>
            <person name="Jiang Z."/>
        </authorList>
    </citation>
    <scope>NUCLEOTIDE SEQUENCE [LARGE SCALE GENOMIC DNA]</scope>
    <source>
        <strain evidence="11 13">DSM 100205</strain>
    </source>
</reference>
<gene>
    <name evidence="12" type="ORF">G3R41_21185</name>
    <name evidence="11" type="ORF">GCU67_20470</name>
</gene>
<dbReference type="PANTHER" id="PTHR11562:SF17">
    <property type="entry name" value="RE54080P-RELATED"/>
    <property type="match status" value="1"/>
</dbReference>
<dbReference type="InterPro" id="IPR050681">
    <property type="entry name" value="CDF/SLC30A"/>
</dbReference>
<keyword evidence="5 8" id="KW-1133">Transmembrane helix</keyword>
<dbReference type="EMBL" id="JAAGWB010000069">
    <property type="protein sequence ID" value="NEN53422.1"/>
    <property type="molecule type" value="Genomic_DNA"/>
</dbReference>
<evidence type="ECO:0000256" key="7">
    <source>
        <dbReference type="ARBA" id="ARBA00023136"/>
    </source>
</evidence>
<evidence type="ECO:0000313" key="13">
    <source>
        <dbReference type="Proteomes" id="UP000468828"/>
    </source>
</evidence>
<dbReference type="Pfam" id="PF16916">
    <property type="entry name" value="ZT_dimer"/>
    <property type="match status" value="1"/>
</dbReference>
<keyword evidence="13" id="KW-1185">Reference proteome</keyword>
<evidence type="ECO:0000256" key="4">
    <source>
        <dbReference type="ARBA" id="ARBA00022692"/>
    </source>
</evidence>
<dbReference type="SUPFAM" id="SSF161111">
    <property type="entry name" value="Cation efflux protein transmembrane domain-like"/>
    <property type="match status" value="1"/>
</dbReference>
<evidence type="ECO:0000259" key="10">
    <source>
        <dbReference type="Pfam" id="PF16916"/>
    </source>
</evidence>